<feature type="domain" description="Cyclic nucleotide-binding" evidence="1">
    <location>
        <begin position="32"/>
        <end position="117"/>
    </location>
</feature>
<sequence>MAYNKLFNLISTQISINEQDFNLVKALFESVKHKKNDFLEFENKIPENLYFINGGFVRVFHYQNGNEITSHINCPPGFITSFNGFINRKKSIDNVKCITDCDLLKINRKNFDLLYQKCLNWDTFSKRIYEKSLLYNEQRAQDMITCTADERYHNLMKNHPEIIQNVPLQYIASYLGIEPQSLSRIRKKIATLS</sequence>
<dbReference type="InterPro" id="IPR014710">
    <property type="entry name" value="RmlC-like_jellyroll"/>
</dbReference>
<evidence type="ECO:0000259" key="1">
    <source>
        <dbReference type="Pfam" id="PF00027"/>
    </source>
</evidence>
<proteinExistence type="predicted"/>
<dbReference type="Pfam" id="PF00027">
    <property type="entry name" value="cNMP_binding"/>
    <property type="match status" value="1"/>
</dbReference>
<name>A0AAU7JZ98_9SPHI</name>
<dbReference type="AlphaFoldDB" id="A0AAU7JZ98"/>
<dbReference type="SUPFAM" id="SSF51206">
    <property type="entry name" value="cAMP-binding domain-like"/>
    <property type="match status" value="1"/>
</dbReference>
<dbReference type="InterPro" id="IPR018490">
    <property type="entry name" value="cNMP-bd_dom_sf"/>
</dbReference>
<evidence type="ECO:0000313" key="2">
    <source>
        <dbReference type="EMBL" id="XBO45772.1"/>
    </source>
</evidence>
<reference evidence="2" key="1">
    <citation type="submission" date="2024-05" db="EMBL/GenBank/DDBJ databases">
        <authorList>
            <person name="Kim S."/>
            <person name="Heo J."/>
            <person name="Choi H."/>
            <person name="Choi Y."/>
            <person name="Kwon S.-W."/>
            <person name="Kim Y."/>
        </authorList>
    </citation>
    <scope>NUCLEOTIDE SEQUENCE</scope>
    <source>
        <strain evidence="2">KACC 23697</strain>
    </source>
</reference>
<dbReference type="RefSeq" id="WP_406823358.1">
    <property type="nucleotide sequence ID" value="NZ_CP157485.1"/>
</dbReference>
<dbReference type="CDD" id="cd00038">
    <property type="entry name" value="CAP_ED"/>
    <property type="match status" value="1"/>
</dbReference>
<accession>A0AAU7JZ98</accession>
<dbReference type="Gene3D" id="2.60.120.10">
    <property type="entry name" value="Jelly Rolls"/>
    <property type="match status" value="1"/>
</dbReference>
<gene>
    <name evidence="2" type="ORF">ABEG20_10760</name>
</gene>
<dbReference type="EMBL" id="CP157485">
    <property type="protein sequence ID" value="XBO45772.1"/>
    <property type="molecule type" value="Genomic_DNA"/>
</dbReference>
<organism evidence="2">
    <name type="scientific">Pedobacter sp. KACC 23697</name>
    <dbReference type="NCBI Taxonomy" id="3149230"/>
    <lineage>
        <taxon>Bacteria</taxon>
        <taxon>Pseudomonadati</taxon>
        <taxon>Bacteroidota</taxon>
        <taxon>Sphingobacteriia</taxon>
        <taxon>Sphingobacteriales</taxon>
        <taxon>Sphingobacteriaceae</taxon>
        <taxon>Pedobacter</taxon>
    </lineage>
</organism>
<protein>
    <submittedName>
        <fullName evidence="2">Crp/Fnr family transcriptional regulator</fullName>
    </submittedName>
</protein>
<dbReference type="InterPro" id="IPR000595">
    <property type="entry name" value="cNMP-bd_dom"/>
</dbReference>